<evidence type="ECO:0000313" key="4">
    <source>
        <dbReference type="Proteomes" id="UP000607645"/>
    </source>
</evidence>
<gene>
    <name evidence="3" type="ORF">H8S62_10520</name>
</gene>
<proteinExistence type="inferred from homology"/>
<dbReference type="SUPFAM" id="SSF51735">
    <property type="entry name" value="NAD(P)-binding Rossmann-fold domains"/>
    <property type="match status" value="1"/>
</dbReference>
<dbReference type="PRINTS" id="PR00081">
    <property type="entry name" value="GDHRDH"/>
</dbReference>
<dbReference type="EMBL" id="JACOPQ010000007">
    <property type="protein sequence ID" value="MBC5737438.1"/>
    <property type="molecule type" value="Genomic_DNA"/>
</dbReference>
<evidence type="ECO:0000256" key="2">
    <source>
        <dbReference type="ARBA" id="ARBA00023002"/>
    </source>
</evidence>
<keyword evidence="2" id="KW-0560">Oxidoreductase</keyword>
<dbReference type="Gene3D" id="3.40.50.720">
    <property type="entry name" value="NAD(P)-binding Rossmann-like Domain"/>
    <property type="match status" value="1"/>
</dbReference>
<reference evidence="3" key="1">
    <citation type="submission" date="2020-08" db="EMBL/GenBank/DDBJ databases">
        <title>Genome public.</title>
        <authorList>
            <person name="Liu C."/>
            <person name="Sun Q."/>
        </authorList>
    </citation>
    <scope>NUCLEOTIDE SEQUENCE</scope>
    <source>
        <strain evidence="3">NSJ-52</strain>
    </source>
</reference>
<dbReference type="RefSeq" id="WP_186919250.1">
    <property type="nucleotide sequence ID" value="NZ_JACOPQ010000007.1"/>
</dbReference>
<dbReference type="NCBIfam" id="NF005559">
    <property type="entry name" value="PRK07231.1"/>
    <property type="match status" value="1"/>
</dbReference>
<dbReference type="Proteomes" id="UP000607645">
    <property type="component" value="Unassembled WGS sequence"/>
</dbReference>
<dbReference type="FunFam" id="3.40.50.720:FF:000084">
    <property type="entry name" value="Short-chain dehydrogenase reductase"/>
    <property type="match status" value="1"/>
</dbReference>
<dbReference type="PANTHER" id="PTHR43639:SF1">
    <property type="entry name" value="SHORT-CHAIN DEHYDROGENASE_REDUCTASE FAMILY PROTEIN"/>
    <property type="match status" value="1"/>
</dbReference>
<dbReference type="PRINTS" id="PR00080">
    <property type="entry name" value="SDRFAMILY"/>
</dbReference>
<evidence type="ECO:0000256" key="1">
    <source>
        <dbReference type="ARBA" id="ARBA00006484"/>
    </source>
</evidence>
<comment type="caution">
    <text evidence="3">The sequence shown here is derived from an EMBL/GenBank/DDBJ whole genome shotgun (WGS) entry which is preliminary data.</text>
</comment>
<dbReference type="PANTHER" id="PTHR43639">
    <property type="entry name" value="OXIDOREDUCTASE, SHORT-CHAIN DEHYDROGENASE/REDUCTASE FAMILY (AFU_ORTHOLOGUE AFUA_5G02870)"/>
    <property type="match status" value="1"/>
</dbReference>
<dbReference type="GO" id="GO:0016491">
    <property type="term" value="F:oxidoreductase activity"/>
    <property type="evidence" value="ECO:0007669"/>
    <property type="project" value="UniProtKB-KW"/>
</dbReference>
<comment type="similarity">
    <text evidence="1">Belongs to the short-chain dehydrogenases/reductases (SDR) family.</text>
</comment>
<dbReference type="InterPro" id="IPR036291">
    <property type="entry name" value="NAD(P)-bd_dom_sf"/>
</dbReference>
<name>A0A8J6JJY7_9FIRM</name>
<evidence type="ECO:0000313" key="3">
    <source>
        <dbReference type="EMBL" id="MBC5737438.1"/>
    </source>
</evidence>
<dbReference type="Pfam" id="PF13561">
    <property type="entry name" value="adh_short_C2"/>
    <property type="match status" value="1"/>
</dbReference>
<dbReference type="AlphaFoldDB" id="A0A8J6JJY7"/>
<dbReference type="InterPro" id="IPR002347">
    <property type="entry name" value="SDR_fam"/>
</dbReference>
<keyword evidence="4" id="KW-1185">Reference proteome</keyword>
<protein>
    <submittedName>
        <fullName evidence="3">3-oxoacyl-ACP reductase FabG</fullName>
    </submittedName>
</protein>
<accession>A0A8J6JJY7</accession>
<sequence>MKMPVNEMLDFRGKVVVVTGAGQGMGVGIARRFGQAGATVALTCRSSREKAEAVRDEIRGYGVPAQVFQLDQSSPEDCARMIAEVAAAFGRVDVLVNNAGININRGTLDLEEDVWDRVMDTNVKGFFFCSRAAAKQMIAQGSGGSIVSIASINGYTPLPDGAHYGASKAGIIMGTRSLAMDFGQYGIRVNAVAPGLMDAPGLDQAVPGWRERYVSRAPLGRIGDWEDVGNVCLFLASPMAGWVTGQTIIADGGVVLAPAY</sequence>
<dbReference type="GO" id="GO:0008206">
    <property type="term" value="P:bile acid metabolic process"/>
    <property type="evidence" value="ECO:0007669"/>
    <property type="project" value="UniProtKB-ARBA"/>
</dbReference>
<organism evidence="3 4">
    <name type="scientific">Lawsonibacter faecis</name>
    <dbReference type="NCBI Taxonomy" id="2763052"/>
    <lineage>
        <taxon>Bacteria</taxon>
        <taxon>Bacillati</taxon>
        <taxon>Bacillota</taxon>
        <taxon>Clostridia</taxon>
        <taxon>Eubacteriales</taxon>
        <taxon>Oscillospiraceae</taxon>
        <taxon>Lawsonibacter</taxon>
    </lineage>
</organism>